<evidence type="ECO:0008006" key="5">
    <source>
        <dbReference type="Google" id="ProtNLM"/>
    </source>
</evidence>
<dbReference type="AlphaFoldDB" id="A0A4Y7T3R2"/>
<feature type="signal peptide" evidence="2">
    <location>
        <begin position="1"/>
        <end position="18"/>
    </location>
</feature>
<feature type="region of interest" description="Disordered" evidence="1">
    <location>
        <begin position="42"/>
        <end position="62"/>
    </location>
</feature>
<sequence length="62" mass="6620">MQLCLTLRLFCLPAIYFAQPTTSAQMDSFTIISFTNTSSAPVKVPEDAENPGQGGGTYCTIA</sequence>
<dbReference type="EMBL" id="QPFP01000034">
    <property type="protein sequence ID" value="TEB28242.1"/>
    <property type="molecule type" value="Genomic_DNA"/>
</dbReference>
<keyword evidence="4" id="KW-1185">Reference proteome</keyword>
<feature type="compositionally biased region" description="Gly residues" evidence="1">
    <location>
        <begin position="52"/>
        <end position="62"/>
    </location>
</feature>
<proteinExistence type="predicted"/>
<organism evidence="3 4">
    <name type="scientific">Coprinellus micaceus</name>
    <name type="common">Glistening ink-cap mushroom</name>
    <name type="synonym">Coprinus micaceus</name>
    <dbReference type="NCBI Taxonomy" id="71717"/>
    <lineage>
        <taxon>Eukaryota</taxon>
        <taxon>Fungi</taxon>
        <taxon>Dikarya</taxon>
        <taxon>Basidiomycota</taxon>
        <taxon>Agaricomycotina</taxon>
        <taxon>Agaricomycetes</taxon>
        <taxon>Agaricomycetidae</taxon>
        <taxon>Agaricales</taxon>
        <taxon>Agaricineae</taxon>
        <taxon>Psathyrellaceae</taxon>
        <taxon>Coprinellus</taxon>
    </lineage>
</organism>
<evidence type="ECO:0000313" key="4">
    <source>
        <dbReference type="Proteomes" id="UP000298030"/>
    </source>
</evidence>
<protein>
    <recommendedName>
        <fullName evidence="5">Fungal mating-type pheromone</fullName>
    </recommendedName>
</protein>
<name>A0A4Y7T3R2_COPMI</name>
<dbReference type="Proteomes" id="UP000298030">
    <property type="component" value="Unassembled WGS sequence"/>
</dbReference>
<evidence type="ECO:0000256" key="2">
    <source>
        <dbReference type="SAM" id="SignalP"/>
    </source>
</evidence>
<accession>A0A4Y7T3R2</accession>
<reference evidence="3 4" key="1">
    <citation type="journal article" date="2019" name="Nat. Ecol. Evol.">
        <title>Megaphylogeny resolves global patterns of mushroom evolution.</title>
        <authorList>
            <person name="Varga T."/>
            <person name="Krizsan K."/>
            <person name="Foldi C."/>
            <person name="Dima B."/>
            <person name="Sanchez-Garcia M."/>
            <person name="Sanchez-Ramirez S."/>
            <person name="Szollosi G.J."/>
            <person name="Szarkandi J.G."/>
            <person name="Papp V."/>
            <person name="Albert L."/>
            <person name="Andreopoulos W."/>
            <person name="Angelini C."/>
            <person name="Antonin V."/>
            <person name="Barry K.W."/>
            <person name="Bougher N.L."/>
            <person name="Buchanan P."/>
            <person name="Buyck B."/>
            <person name="Bense V."/>
            <person name="Catcheside P."/>
            <person name="Chovatia M."/>
            <person name="Cooper J."/>
            <person name="Damon W."/>
            <person name="Desjardin D."/>
            <person name="Finy P."/>
            <person name="Geml J."/>
            <person name="Haridas S."/>
            <person name="Hughes K."/>
            <person name="Justo A."/>
            <person name="Karasinski D."/>
            <person name="Kautmanova I."/>
            <person name="Kiss B."/>
            <person name="Kocsube S."/>
            <person name="Kotiranta H."/>
            <person name="LaButti K.M."/>
            <person name="Lechner B.E."/>
            <person name="Liimatainen K."/>
            <person name="Lipzen A."/>
            <person name="Lukacs Z."/>
            <person name="Mihaltcheva S."/>
            <person name="Morgado L.N."/>
            <person name="Niskanen T."/>
            <person name="Noordeloos M.E."/>
            <person name="Ohm R.A."/>
            <person name="Ortiz-Santana B."/>
            <person name="Ovrebo C."/>
            <person name="Racz N."/>
            <person name="Riley R."/>
            <person name="Savchenko A."/>
            <person name="Shiryaev A."/>
            <person name="Soop K."/>
            <person name="Spirin V."/>
            <person name="Szebenyi C."/>
            <person name="Tomsovsky M."/>
            <person name="Tulloss R.E."/>
            <person name="Uehling J."/>
            <person name="Grigoriev I.V."/>
            <person name="Vagvolgyi C."/>
            <person name="Papp T."/>
            <person name="Martin F.M."/>
            <person name="Miettinen O."/>
            <person name="Hibbett D.S."/>
            <person name="Nagy L.G."/>
        </authorList>
    </citation>
    <scope>NUCLEOTIDE SEQUENCE [LARGE SCALE GENOMIC DNA]</scope>
    <source>
        <strain evidence="3 4">FP101781</strain>
    </source>
</reference>
<evidence type="ECO:0000313" key="3">
    <source>
        <dbReference type="EMBL" id="TEB28242.1"/>
    </source>
</evidence>
<gene>
    <name evidence="3" type="ORF">FA13DRAFT_1735879</name>
</gene>
<feature type="chain" id="PRO_5021327316" description="Fungal mating-type pheromone" evidence="2">
    <location>
        <begin position="19"/>
        <end position="62"/>
    </location>
</feature>
<comment type="caution">
    <text evidence="3">The sequence shown here is derived from an EMBL/GenBank/DDBJ whole genome shotgun (WGS) entry which is preliminary data.</text>
</comment>
<keyword evidence="2" id="KW-0732">Signal</keyword>
<evidence type="ECO:0000256" key="1">
    <source>
        <dbReference type="SAM" id="MobiDB-lite"/>
    </source>
</evidence>